<dbReference type="InterPro" id="IPR056810">
    <property type="entry name" value="GNC1-like_N"/>
</dbReference>
<evidence type="ECO:0000259" key="2">
    <source>
        <dbReference type="Pfam" id="PF24993"/>
    </source>
</evidence>
<dbReference type="EMBL" id="AMYD01004097">
    <property type="protein sequence ID" value="EQB44089.1"/>
    <property type="molecule type" value="Genomic_DNA"/>
</dbReference>
<dbReference type="InterPro" id="IPR016024">
    <property type="entry name" value="ARM-type_fold"/>
</dbReference>
<dbReference type="Pfam" id="PF24993">
    <property type="entry name" value="GNC1_N"/>
    <property type="match status" value="1"/>
</dbReference>
<evidence type="ECO:0000313" key="4">
    <source>
        <dbReference type="Proteomes" id="UP000015530"/>
    </source>
</evidence>
<sequence length="347" mass="37751">MTEVVVNGSGSASAPLDFPATRTALTSSSTNVRIAQLRTVEDKISNTELDPPLVRRLVQLLFWTHAFYADRPSRLAVQRCLSALLSKGLDFDVLSAFVTALRAESQKPGIAASNAFVLVEWCSLLMQHLAKTSNWDKLASQILQSYVDVLDKCLQPAAKGGMAHSAIVVTRRGFRKLFSAHENPDKALKDAVQLLTTKSAQPSIKNAPLLGVIAGVSSRIPAVKSVLETQKSQYFTFYTREIIGSRTSVPQHIASGLNDFFLDFVTLEDLAKEVIPSLEKGLLRAPEIVLSDVIIPLIRALHKDFDLSQILLGNLLKPILSNVKSSNVNTRNGAVKAFKALACCKSG</sequence>
<dbReference type="eggNOG" id="KOG1696">
    <property type="taxonomic scope" value="Eukaryota"/>
</dbReference>
<keyword evidence="1" id="KW-0677">Repeat</keyword>
<evidence type="ECO:0000313" key="3">
    <source>
        <dbReference type="EMBL" id="EQB44089.1"/>
    </source>
</evidence>
<name>T0JX92_COLGC</name>
<dbReference type="OMA" id="ALACCKS"/>
<proteinExistence type="predicted"/>
<comment type="caution">
    <text evidence="3">The sequence shown here is derived from an EMBL/GenBank/DDBJ whole genome shotgun (WGS) entry which is preliminary data.</text>
</comment>
<dbReference type="GO" id="GO:0034198">
    <property type="term" value="P:cellular response to amino acid starvation"/>
    <property type="evidence" value="ECO:0007669"/>
    <property type="project" value="TreeGrafter"/>
</dbReference>
<reference evidence="4" key="1">
    <citation type="journal article" date="2013" name="Mol. Plant Microbe Interact.">
        <title>Global aspects of pacC regulation of pathogenicity genes in Colletotrichum gloeosporioides as revealed by transcriptome analysis.</title>
        <authorList>
            <person name="Alkan N."/>
            <person name="Meng X."/>
            <person name="Friedlander G."/>
            <person name="Reuveni E."/>
            <person name="Sukno S."/>
            <person name="Sherman A."/>
            <person name="Thon M."/>
            <person name="Fluhr R."/>
            <person name="Prusky D."/>
        </authorList>
    </citation>
    <scope>NUCLEOTIDE SEQUENCE [LARGE SCALE GENOMIC DNA]</scope>
    <source>
        <strain evidence="4">Cg-14</strain>
    </source>
</reference>
<dbReference type="PANTHER" id="PTHR23346">
    <property type="entry name" value="TRANSLATIONAL ACTIVATOR GCN1-RELATED"/>
    <property type="match status" value="1"/>
</dbReference>
<dbReference type="GO" id="GO:0019887">
    <property type="term" value="F:protein kinase regulator activity"/>
    <property type="evidence" value="ECO:0007669"/>
    <property type="project" value="TreeGrafter"/>
</dbReference>
<accession>T0JX92</accession>
<dbReference type="OrthoDB" id="5148094at2759"/>
<feature type="domain" description="Stalled ribosome sensor GCN1-like N-terminal" evidence="2">
    <location>
        <begin position="231"/>
        <end position="342"/>
    </location>
</feature>
<protein>
    <recommendedName>
        <fullName evidence="2">Stalled ribosome sensor GCN1-like N-terminal domain-containing protein</fullName>
    </recommendedName>
</protein>
<dbReference type="GO" id="GO:0006417">
    <property type="term" value="P:regulation of translation"/>
    <property type="evidence" value="ECO:0007669"/>
    <property type="project" value="TreeGrafter"/>
</dbReference>
<dbReference type="AlphaFoldDB" id="T0JX92"/>
<evidence type="ECO:0000256" key="1">
    <source>
        <dbReference type="ARBA" id="ARBA00022737"/>
    </source>
</evidence>
<dbReference type="HOGENOM" id="CLU_799280_0_0_1"/>
<dbReference type="Proteomes" id="UP000015530">
    <property type="component" value="Unassembled WGS sequence"/>
</dbReference>
<dbReference type="eggNOG" id="KOG1242">
    <property type="taxonomic scope" value="Eukaryota"/>
</dbReference>
<dbReference type="SUPFAM" id="SSF48371">
    <property type="entry name" value="ARM repeat"/>
    <property type="match status" value="1"/>
</dbReference>
<dbReference type="GO" id="GO:0005829">
    <property type="term" value="C:cytosol"/>
    <property type="evidence" value="ECO:0007669"/>
    <property type="project" value="TreeGrafter"/>
</dbReference>
<dbReference type="STRING" id="1237896.T0JX92"/>
<organism evidence="3 4">
    <name type="scientific">Colletotrichum gloeosporioides (strain Cg-14)</name>
    <name type="common">Anthracnose fungus</name>
    <name type="synonym">Glomerella cingulata</name>
    <dbReference type="NCBI Taxonomy" id="1237896"/>
    <lineage>
        <taxon>Eukaryota</taxon>
        <taxon>Fungi</taxon>
        <taxon>Dikarya</taxon>
        <taxon>Ascomycota</taxon>
        <taxon>Pezizomycotina</taxon>
        <taxon>Sordariomycetes</taxon>
        <taxon>Hypocreomycetidae</taxon>
        <taxon>Glomerellales</taxon>
        <taxon>Glomerellaceae</taxon>
        <taxon>Colletotrichum</taxon>
        <taxon>Colletotrichum gloeosporioides species complex</taxon>
    </lineage>
</organism>
<gene>
    <name evidence="3" type="ORF">CGLO_17196</name>
</gene>
<dbReference type="PANTHER" id="PTHR23346:SF7">
    <property type="entry name" value="STALLED RIBOSOME SENSOR GCN1"/>
    <property type="match status" value="1"/>
</dbReference>